<dbReference type="PROSITE" id="PS51747">
    <property type="entry name" value="CYT_DCMP_DEAMINASES_2"/>
    <property type="match status" value="1"/>
</dbReference>
<comment type="cofactor">
    <cofactor evidence="1">
        <name>Zn(2+)</name>
        <dbReference type="ChEBI" id="CHEBI:29105"/>
    </cofactor>
</comment>
<dbReference type="PANTHER" id="PTHR11086">
    <property type="entry name" value="DEOXYCYTIDYLATE DEAMINASE-RELATED"/>
    <property type="match status" value="1"/>
</dbReference>
<gene>
    <name evidence="7" type="ORF">IAB08_03625</name>
</gene>
<dbReference type="Pfam" id="PF13238">
    <property type="entry name" value="AAA_18"/>
    <property type="match status" value="1"/>
</dbReference>
<keyword evidence="4" id="KW-0378">Hydrolase</keyword>
<reference evidence="7" key="1">
    <citation type="submission" date="2020-10" db="EMBL/GenBank/DDBJ databases">
        <authorList>
            <person name="Gilroy R."/>
        </authorList>
    </citation>
    <scope>NUCLEOTIDE SEQUENCE</scope>
    <source>
        <strain evidence="7">2889</strain>
    </source>
</reference>
<dbReference type="Pfam" id="PF00383">
    <property type="entry name" value="dCMP_cyt_deam_1"/>
    <property type="match status" value="1"/>
</dbReference>
<proteinExistence type="inferred from homology"/>
<evidence type="ECO:0000256" key="5">
    <source>
        <dbReference type="ARBA" id="ARBA00022833"/>
    </source>
</evidence>
<evidence type="ECO:0000256" key="1">
    <source>
        <dbReference type="ARBA" id="ARBA00001947"/>
    </source>
</evidence>
<name>A0A9D9H2H3_9BACT</name>
<dbReference type="SUPFAM" id="SSF52540">
    <property type="entry name" value="P-loop containing nucleoside triphosphate hydrolases"/>
    <property type="match status" value="1"/>
</dbReference>
<dbReference type="CDD" id="cd01286">
    <property type="entry name" value="deoxycytidylate_deaminase"/>
    <property type="match status" value="1"/>
</dbReference>
<accession>A0A9D9H2H3</accession>
<dbReference type="InterPro" id="IPR027417">
    <property type="entry name" value="P-loop_NTPase"/>
</dbReference>
<sequence length="348" mass="39652">MLIIGITGTLGAGKGTVVEYLRTQRQFAYFSVRQFLMEEVHRRGMEPNRDSLTFVANDLRQKHSPSYIVDELYKQAVEHGGNAIIESIRAVGEVESLRKKGSFVLVAVDAKPELRYERIQKRGSETDHIDFETFLANEKREMENTDPNKQNLKACMRMADIRLENNGSFDDLHHEIDRFLENLQDDAPKHERPSWDEYFMDLCHSVALRATCNRGRSGCVIVKDKQILVTGYVGSPSHLPHCDEVGHLFRKILHEDGTITTHCVRTVHAEQNAICQAARRGVALEGSTLYCTMTPCRTCAMLIINCGIKKVVAEYKYHAGAESEEMFKMAGVELQYVHDEILQYSRQK</sequence>
<keyword evidence="5" id="KW-0862">Zinc</keyword>
<dbReference type="InterPro" id="IPR015517">
    <property type="entry name" value="dCMP_deaminase-rel"/>
</dbReference>
<dbReference type="InterPro" id="IPR016193">
    <property type="entry name" value="Cytidine_deaminase-like"/>
</dbReference>
<dbReference type="Gene3D" id="3.40.140.10">
    <property type="entry name" value="Cytidine Deaminase, domain 2"/>
    <property type="match status" value="1"/>
</dbReference>
<dbReference type="GO" id="GO:0005737">
    <property type="term" value="C:cytoplasm"/>
    <property type="evidence" value="ECO:0007669"/>
    <property type="project" value="TreeGrafter"/>
</dbReference>
<evidence type="ECO:0000256" key="4">
    <source>
        <dbReference type="ARBA" id="ARBA00022801"/>
    </source>
</evidence>
<dbReference type="EMBL" id="JADIMZ010000051">
    <property type="protein sequence ID" value="MBO8432368.1"/>
    <property type="molecule type" value="Genomic_DNA"/>
</dbReference>
<dbReference type="PANTHER" id="PTHR11086:SF18">
    <property type="entry name" value="DEOXYCYTIDYLATE DEAMINASE"/>
    <property type="match status" value="1"/>
</dbReference>
<evidence type="ECO:0000256" key="3">
    <source>
        <dbReference type="ARBA" id="ARBA00022723"/>
    </source>
</evidence>
<dbReference type="InterPro" id="IPR035105">
    <property type="entry name" value="Deoxycytidylate_deaminase_dom"/>
</dbReference>
<organism evidence="7 8">
    <name type="scientific">Candidatus Pullibacteroides excrementavium</name>
    <dbReference type="NCBI Taxonomy" id="2840905"/>
    <lineage>
        <taxon>Bacteria</taxon>
        <taxon>Pseudomonadati</taxon>
        <taxon>Bacteroidota</taxon>
        <taxon>Bacteroidia</taxon>
        <taxon>Bacteroidales</taxon>
        <taxon>Candidatus Pullibacteroides</taxon>
    </lineage>
</organism>
<comment type="caution">
    <text evidence="7">The sequence shown here is derived from an EMBL/GenBank/DDBJ whole genome shotgun (WGS) entry which is preliminary data.</text>
</comment>
<dbReference type="GO" id="GO:0008270">
    <property type="term" value="F:zinc ion binding"/>
    <property type="evidence" value="ECO:0007669"/>
    <property type="project" value="InterPro"/>
</dbReference>
<evidence type="ECO:0000313" key="8">
    <source>
        <dbReference type="Proteomes" id="UP000823612"/>
    </source>
</evidence>
<dbReference type="SUPFAM" id="SSF53927">
    <property type="entry name" value="Cytidine deaminase-like"/>
    <property type="match status" value="1"/>
</dbReference>
<evidence type="ECO:0000256" key="2">
    <source>
        <dbReference type="ARBA" id="ARBA00006576"/>
    </source>
</evidence>
<evidence type="ECO:0000313" key="7">
    <source>
        <dbReference type="EMBL" id="MBO8432368.1"/>
    </source>
</evidence>
<dbReference type="InterPro" id="IPR016192">
    <property type="entry name" value="APOBEC/CMP_deaminase_Zn-bd"/>
</dbReference>
<protein>
    <submittedName>
        <fullName evidence="7">AAA family ATPase</fullName>
    </submittedName>
</protein>
<dbReference type="InterPro" id="IPR002125">
    <property type="entry name" value="CMP_dCMP_dom"/>
</dbReference>
<dbReference type="Proteomes" id="UP000823612">
    <property type="component" value="Unassembled WGS sequence"/>
</dbReference>
<comment type="similarity">
    <text evidence="2">Belongs to the cytidine and deoxycytidylate deaminase family.</text>
</comment>
<dbReference type="AlphaFoldDB" id="A0A9D9H2H3"/>
<keyword evidence="3" id="KW-0479">Metal-binding</keyword>
<dbReference type="Gene3D" id="3.40.50.300">
    <property type="entry name" value="P-loop containing nucleotide triphosphate hydrolases"/>
    <property type="match status" value="1"/>
</dbReference>
<dbReference type="PROSITE" id="PS00903">
    <property type="entry name" value="CYT_DCMP_DEAMINASES_1"/>
    <property type="match status" value="1"/>
</dbReference>
<feature type="domain" description="CMP/dCMP-type deaminase" evidence="6">
    <location>
        <begin position="194"/>
        <end position="334"/>
    </location>
</feature>
<evidence type="ECO:0000259" key="6">
    <source>
        <dbReference type="PROSITE" id="PS51747"/>
    </source>
</evidence>
<dbReference type="GO" id="GO:0004132">
    <property type="term" value="F:dCMP deaminase activity"/>
    <property type="evidence" value="ECO:0007669"/>
    <property type="project" value="TreeGrafter"/>
</dbReference>
<reference evidence="7" key="2">
    <citation type="journal article" date="2021" name="PeerJ">
        <title>Extensive microbial diversity within the chicken gut microbiome revealed by metagenomics and culture.</title>
        <authorList>
            <person name="Gilroy R."/>
            <person name="Ravi A."/>
            <person name="Getino M."/>
            <person name="Pursley I."/>
            <person name="Horton D.L."/>
            <person name="Alikhan N.F."/>
            <person name="Baker D."/>
            <person name="Gharbi K."/>
            <person name="Hall N."/>
            <person name="Watson M."/>
            <person name="Adriaenssens E.M."/>
            <person name="Foster-Nyarko E."/>
            <person name="Jarju S."/>
            <person name="Secka A."/>
            <person name="Antonio M."/>
            <person name="Oren A."/>
            <person name="Chaudhuri R.R."/>
            <person name="La Ragione R."/>
            <person name="Hildebrand F."/>
            <person name="Pallen M.J."/>
        </authorList>
    </citation>
    <scope>NUCLEOTIDE SEQUENCE</scope>
    <source>
        <strain evidence="7">2889</strain>
    </source>
</reference>